<name>A0ABT4MFX3_9NOCA</name>
<organism evidence="1 2">
    <name type="scientific">Rhodococcus ruber</name>
    <dbReference type="NCBI Taxonomy" id="1830"/>
    <lineage>
        <taxon>Bacteria</taxon>
        <taxon>Bacillati</taxon>
        <taxon>Actinomycetota</taxon>
        <taxon>Actinomycetes</taxon>
        <taxon>Mycobacteriales</taxon>
        <taxon>Nocardiaceae</taxon>
        <taxon>Rhodococcus</taxon>
    </lineage>
</organism>
<evidence type="ECO:0008006" key="3">
    <source>
        <dbReference type="Google" id="ProtNLM"/>
    </source>
</evidence>
<evidence type="ECO:0000313" key="2">
    <source>
        <dbReference type="Proteomes" id="UP001081071"/>
    </source>
</evidence>
<protein>
    <recommendedName>
        <fullName evidence="3">Pyrroloquinoline-quinone binding quinoprotein</fullName>
    </recommendedName>
</protein>
<dbReference type="EMBL" id="JAPWIJ010000006">
    <property type="protein sequence ID" value="MCZ4519881.1"/>
    <property type="molecule type" value="Genomic_DNA"/>
</dbReference>
<comment type="caution">
    <text evidence="1">The sequence shown here is derived from an EMBL/GenBank/DDBJ whole genome shotgun (WGS) entry which is preliminary data.</text>
</comment>
<reference evidence="1" key="1">
    <citation type="submission" date="2022-12" db="EMBL/GenBank/DDBJ databases">
        <authorList>
            <person name="Krivoruchko A.V."/>
            <person name="Elkin A."/>
        </authorList>
    </citation>
    <scope>NUCLEOTIDE SEQUENCE</scope>
    <source>
        <strain evidence="1">IEGM 1391</strain>
    </source>
</reference>
<dbReference type="Proteomes" id="UP001081071">
    <property type="component" value="Unassembled WGS sequence"/>
</dbReference>
<sequence>MTDSQRRSTIGAGVAVAVAAVSVVAAVVVVSMQDVPVEQPSDIQAMTPTFSEETTSTQALAGPILDPTWQIDVETVYGRKFAEFRSPAANLQFDSSVTGVIDVGDVLVTAAGLPNPRSYSVDSIEFVAIDAEGGDVRWKKSPGNVDQCASEPVGTDIVCLDSYSDVPSIVRIGVDDGEARRTPIPEAWFPYAIESDGQSVFLLEGNPEDGESVLHGGSIDALDRMWSRPITSFAGWDGVEGPLIHVSDGRGLVTLGGEATFFDPQTGAPLEGLELNSDATIVDAGGADVWTLRDPYASETTVGNTAYSFEENALVATTESDDVRWRWPLPERSDGFTESGSIVETRSGVFFLGTDSMVRLESVPS</sequence>
<proteinExistence type="predicted"/>
<gene>
    <name evidence="1" type="ORF">O4220_15305</name>
</gene>
<accession>A0ABT4MFX3</accession>
<evidence type="ECO:0000313" key="1">
    <source>
        <dbReference type="EMBL" id="MCZ4519881.1"/>
    </source>
</evidence>
<keyword evidence="2" id="KW-1185">Reference proteome</keyword>
<dbReference type="RefSeq" id="WP_269605638.1">
    <property type="nucleotide sequence ID" value="NZ_JAPWIJ010000006.1"/>
</dbReference>